<evidence type="ECO:0000313" key="3">
    <source>
        <dbReference type="EMBL" id="EDW58655.2"/>
    </source>
</evidence>
<gene>
    <name evidence="3" type="primary">Dvir\GJ14176</name>
    <name evidence="3" type="ORF">Dvir_GJ14176</name>
</gene>
<evidence type="ECO:0000256" key="1">
    <source>
        <dbReference type="SAM" id="MobiDB-lite"/>
    </source>
</evidence>
<feature type="compositionally biased region" description="Polar residues" evidence="1">
    <location>
        <begin position="298"/>
        <end position="308"/>
    </location>
</feature>
<sequence length="316" mass="36033">MRKIVVRQSLNNELEPELGYDYQPKSPALGYEAEELDSHHSTDHYEDHTDYHKHFYAFEAPYDSVDESELIEHKISAQSKKNLQVVFIKAPENRVVDSALHALATQTNEDKTAIYVLNKQTDPHELASKLSVLQTQHKHKPQVHFVKYRTEEEALQAQQHIQAQYGGATSQSLESLQQPSLGYSQTTEPAPQAYYTDKQPLASHGYYPQELSAVPPEPHPTYLPPLSNYGSLPQSYEGGADQGRLDLPPLPLPEQQLAPSPYDLDARTARSRRIDFRVNERHRSDSRMVFPTEKSYLPSGSKSYLTPQKSRRRAHF</sequence>
<dbReference type="InterPro" id="IPR004145">
    <property type="entry name" value="DUF243"/>
</dbReference>
<organism evidence="3 4">
    <name type="scientific">Drosophila virilis</name>
    <name type="common">Fruit fly</name>
    <dbReference type="NCBI Taxonomy" id="7244"/>
    <lineage>
        <taxon>Eukaryota</taxon>
        <taxon>Metazoa</taxon>
        <taxon>Ecdysozoa</taxon>
        <taxon>Arthropoda</taxon>
        <taxon>Hexapoda</taxon>
        <taxon>Insecta</taxon>
        <taxon>Pterygota</taxon>
        <taxon>Neoptera</taxon>
        <taxon>Endopterygota</taxon>
        <taxon>Diptera</taxon>
        <taxon>Brachycera</taxon>
        <taxon>Muscomorpha</taxon>
        <taxon>Ephydroidea</taxon>
        <taxon>Drosophilidae</taxon>
        <taxon>Drosophila</taxon>
    </lineage>
</organism>
<dbReference type="GO" id="GO:0062129">
    <property type="term" value="C:chitin-based extracellular matrix"/>
    <property type="evidence" value="ECO:0007669"/>
    <property type="project" value="TreeGrafter"/>
</dbReference>
<evidence type="ECO:0000313" key="4">
    <source>
        <dbReference type="Proteomes" id="UP000008792"/>
    </source>
</evidence>
<accession>B4MC34</accession>
<protein>
    <recommendedName>
        <fullName evidence="2">DUF243 domain-containing protein</fullName>
    </recommendedName>
</protein>
<dbReference type="AlphaFoldDB" id="B4MC34"/>
<dbReference type="EMBL" id="CH940656">
    <property type="protein sequence ID" value="EDW58655.2"/>
    <property type="molecule type" value="Genomic_DNA"/>
</dbReference>
<dbReference type="PANTHER" id="PTHR31927:SF2">
    <property type="entry name" value="FI07246P-RELATED"/>
    <property type="match status" value="1"/>
</dbReference>
<reference evidence="3 4" key="1">
    <citation type="journal article" date="2007" name="Nature">
        <title>Evolution of genes and genomes on the Drosophila phylogeny.</title>
        <authorList>
            <consortium name="Drosophila 12 Genomes Consortium"/>
            <person name="Clark A.G."/>
            <person name="Eisen M.B."/>
            <person name="Smith D.R."/>
            <person name="Bergman C.M."/>
            <person name="Oliver B."/>
            <person name="Markow T.A."/>
            <person name="Kaufman T.C."/>
            <person name="Kellis M."/>
            <person name="Gelbart W."/>
            <person name="Iyer V.N."/>
            <person name="Pollard D.A."/>
            <person name="Sackton T.B."/>
            <person name="Larracuente A.M."/>
            <person name="Singh N.D."/>
            <person name="Abad J.P."/>
            <person name="Abt D.N."/>
            <person name="Adryan B."/>
            <person name="Aguade M."/>
            <person name="Akashi H."/>
            <person name="Anderson W.W."/>
            <person name="Aquadro C.F."/>
            <person name="Ardell D.H."/>
            <person name="Arguello R."/>
            <person name="Artieri C.G."/>
            <person name="Barbash D.A."/>
            <person name="Barker D."/>
            <person name="Barsanti P."/>
            <person name="Batterham P."/>
            <person name="Batzoglou S."/>
            <person name="Begun D."/>
            <person name="Bhutkar A."/>
            <person name="Blanco E."/>
            <person name="Bosak S.A."/>
            <person name="Bradley R.K."/>
            <person name="Brand A.D."/>
            <person name="Brent M.R."/>
            <person name="Brooks A.N."/>
            <person name="Brown R.H."/>
            <person name="Butlin R.K."/>
            <person name="Caggese C."/>
            <person name="Calvi B.R."/>
            <person name="Bernardo de Carvalho A."/>
            <person name="Caspi A."/>
            <person name="Castrezana S."/>
            <person name="Celniker S.E."/>
            <person name="Chang J.L."/>
            <person name="Chapple C."/>
            <person name="Chatterji S."/>
            <person name="Chinwalla A."/>
            <person name="Civetta A."/>
            <person name="Clifton S.W."/>
            <person name="Comeron J.M."/>
            <person name="Costello J.C."/>
            <person name="Coyne J.A."/>
            <person name="Daub J."/>
            <person name="David R.G."/>
            <person name="Delcher A.L."/>
            <person name="Delehaunty K."/>
            <person name="Do C.B."/>
            <person name="Ebling H."/>
            <person name="Edwards K."/>
            <person name="Eickbush T."/>
            <person name="Evans J.D."/>
            <person name="Filipski A."/>
            <person name="Findeiss S."/>
            <person name="Freyhult E."/>
            <person name="Fulton L."/>
            <person name="Fulton R."/>
            <person name="Garcia A.C."/>
            <person name="Gardiner A."/>
            <person name="Garfield D.A."/>
            <person name="Garvin B.E."/>
            <person name="Gibson G."/>
            <person name="Gilbert D."/>
            <person name="Gnerre S."/>
            <person name="Godfrey J."/>
            <person name="Good R."/>
            <person name="Gotea V."/>
            <person name="Gravely B."/>
            <person name="Greenberg A.J."/>
            <person name="Griffiths-Jones S."/>
            <person name="Gross S."/>
            <person name="Guigo R."/>
            <person name="Gustafson E.A."/>
            <person name="Haerty W."/>
            <person name="Hahn M.W."/>
            <person name="Halligan D.L."/>
            <person name="Halpern A.L."/>
            <person name="Halter G.M."/>
            <person name="Han M.V."/>
            <person name="Heger A."/>
            <person name="Hillier L."/>
            <person name="Hinrichs A.S."/>
            <person name="Holmes I."/>
            <person name="Hoskins R.A."/>
            <person name="Hubisz M.J."/>
            <person name="Hultmark D."/>
            <person name="Huntley M.A."/>
            <person name="Jaffe D.B."/>
            <person name="Jagadeeshan S."/>
            <person name="Jeck W.R."/>
            <person name="Johnson J."/>
            <person name="Jones C.D."/>
            <person name="Jordan W.C."/>
            <person name="Karpen G.H."/>
            <person name="Kataoka E."/>
            <person name="Keightley P.D."/>
            <person name="Kheradpour P."/>
            <person name="Kirkness E.F."/>
            <person name="Koerich L.B."/>
            <person name="Kristiansen K."/>
            <person name="Kudrna D."/>
            <person name="Kulathinal R.J."/>
            <person name="Kumar S."/>
            <person name="Kwok R."/>
            <person name="Lander E."/>
            <person name="Langley C.H."/>
            <person name="Lapoint R."/>
            <person name="Lazzaro B.P."/>
            <person name="Lee S.J."/>
            <person name="Levesque L."/>
            <person name="Li R."/>
            <person name="Lin C.F."/>
            <person name="Lin M.F."/>
            <person name="Lindblad-Toh K."/>
            <person name="Llopart A."/>
            <person name="Long M."/>
            <person name="Low L."/>
            <person name="Lozovsky E."/>
            <person name="Lu J."/>
            <person name="Luo M."/>
            <person name="Machado C.A."/>
            <person name="Makalowski W."/>
            <person name="Marzo M."/>
            <person name="Matsuda M."/>
            <person name="Matzkin L."/>
            <person name="McAllister B."/>
            <person name="McBride C.S."/>
            <person name="McKernan B."/>
            <person name="McKernan K."/>
            <person name="Mendez-Lago M."/>
            <person name="Minx P."/>
            <person name="Mollenhauer M.U."/>
            <person name="Montooth K."/>
            <person name="Mount S.M."/>
            <person name="Mu X."/>
            <person name="Myers E."/>
            <person name="Negre B."/>
            <person name="Newfeld S."/>
            <person name="Nielsen R."/>
            <person name="Noor M.A."/>
            <person name="O'Grady P."/>
            <person name="Pachter L."/>
            <person name="Papaceit M."/>
            <person name="Parisi M.J."/>
            <person name="Parisi M."/>
            <person name="Parts L."/>
            <person name="Pedersen J.S."/>
            <person name="Pesole G."/>
            <person name="Phillippy A.M."/>
            <person name="Ponting C.P."/>
            <person name="Pop M."/>
            <person name="Porcelli D."/>
            <person name="Powell J.R."/>
            <person name="Prohaska S."/>
            <person name="Pruitt K."/>
            <person name="Puig M."/>
            <person name="Quesneville H."/>
            <person name="Ram K.R."/>
            <person name="Rand D."/>
            <person name="Rasmussen M.D."/>
            <person name="Reed L.K."/>
            <person name="Reenan R."/>
            <person name="Reily A."/>
            <person name="Remington K.A."/>
            <person name="Rieger T.T."/>
            <person name="Ritchie M.G."/>
            <person name="Robin C."/>
            <person name="Rogers Y.H."/>
            <person name="Rohde C."/>
            <person name="Rozas J."/>
            <person name="Rubenfield M.J."/>
            <person name="Ruiz A."/>
            <person name="Russo S."/>
            <person name="Salzberg S.L."/>
            <person name="Sanchez-Gracia A."/>
            <person name="Saranga D.J."/>
            <person name="Sato H."/>
            <person name="Schaeffer S.W."/>
            <person name="Schatz M.C."/>
            <person name="Schlenke T."/>
            <person name="Schwartz R."/>
            <person name="Segarra C."/>
            <person name="Singh R.S."/>
            <person name="Sirot L."/>
            <person name="Sirota M."/>
            <person name="Sisneros N.B."/>
            <person name="Smith C.D."/>
            <person name="Smith T.F."/>
            <person name="Spieth J."/>
            <person name="Stage D.E."/>
            <person name="Stark A."/>
            <person name="Stephan W."/>
            <person name="Strausberg R.L."/>
            <person name="Strempel S."/>
            <person name="Sturgill D."/>
            <person name="Sutton G."/>
            <person name="Sutton G.G."/>
            <person name="Tao W."/>
            <person name="Teichmann S."/>
            <person name="Tobari Y.N."/>
            <person name="Tomimura Y."/>
            <person name="Tsolas J.M."/>
            <person name="Valente V.L."/>
            <person name="Venter E."/>
            <person name="Venter J.C."/>
            <person name="Vicario S."/>
            <person name="Vieira F.G."/>
            <person name="Vilella A.J."/>
            <person name="Villasante A."/>
            <person name="Walenz B."/>
            <person name="Wang J."/>
            <person name="Wasserman M."/>
            <person name="Watts T."/>
            <person name="Wilson D."/>
            <person name="Wilson R.K."/>
            <person name="Wing R.A."/>
            <person name="Wolfner M.F."/>
            <person name="Wong A."/>
            <person name="Wong G.K."/>
            <person name="Wu C.I."/>
            <person name="Wu G."/>
            <person name="Yamamoto D."/>
            <person name="Yang H.P."/>
            <person name="Yang S.P."/>
            <person name="Yorke J.A."/>
            <person name="Yoshida K."/>
            <person name="Zdobnov E."/>
            <person name="Zhang P."/>
            <person name="Zhang Y."/>
            <person name="Zimin A.V."/>
            <person name="Baldwin J."/>
            <person name="Abdouelleil A."/>
            <person name="Abdulkadir J."/>
            <person name="Abebe A."/>
            <person name="Abera B."/>
            <person name="Abreu J."/>
            <person name="Acer S.C."/>
            <person name="Aftuck L."/>
            <person name="Alexander A."/>
            <person name="An P."/>
            <person name="Anderson E."/>
            <person name="Anderson S."/>
            <person name="Arachi H."/>
            <person name="Azer M."/>
            <person name="Bachantsang P."/>
            <person name="Barry A."/>
            <person name="Bayul T."/>
            <person name="Berlin A."/>
            <person name="Bessette D."/>
            <person name="Bloom T."/>
            <person name="Blye J."/>
            <person name="Boguslavskiy L."/>
            <person name="Bonnet C."/>
            <person name="Boukhgalter B."/>
            <person name="Bourzgui I."/>
            <person name="Brown A."/>
            <person name="Cahill P."/>
            <person name="Channer S."/>
            <person name="Cheshatsang Y."/>
            <person name="Chuda L."/>
            <person name="Citroen M."/>
            <person name="Collymore A."/>
            <person name="Cooke P."/>
            <person name="Costello M."/>
            <person name="D'Aco K."/>
            <person name="Daza R."/>
            <person name="De Haan G."/>
            <person name="DeGray S."/>
            <person name="DeMaso C."/>
            <person name="Dhargay N."/>
            <person name="Dooley K."/>
            <person name="Dooley E."/>
            <person name="Doricent M."/>
            <person name="Dorje P."/>
            <person name="Dorjee K."/>
            <person name="Dupes A."/>
            <person name="Elong R."/>
            <person name="Falk J."/>
            <person name="Farina A."/>
            <person name="Faro S."/>
            <person name="Ferguson D."/>
            <person name="Fisher S."/>
            <person name="Foley C.D."/>
            <person name="Franke A."/>
            <person name="Friedrich D."/>
            <person name="Gadbois L."/>
            <person name="Gearin G."/>
            <person name="Gearin C.R."/>
            <person name="Giannoukos G."/>
            <person name="Goode T."/>
            <person name="Graham J."/>
            <person name="Grandbois E."/>
            <person name="Grewal S."/>
            <person name="Gyaltsen K."/>
            <person name="Hafez N."/>
            <person name="Hagos B."/>
            <person name="Hall J."/>
            <person name="Henson C."/>
            <person name="Hollinger A."/>
            <person name="Honan T."/>
            <person name="Huard M.D."/>
            <person name="Hughes L."/>
            <person name="Hurhula B."/>
            <person name="Husby M.E."/>
            <person name="Kamat A."/>
            <person name="Kanga B."/>
            <person name="Kashin S."/>
            <person name="Khazanovich D."/>
            <person name="Kisner P."/>
            <person name="Lance K."/>
            <person name="Lara M."/>
            <person name="Lee W."/>
            <person name="Lennon N."/>
            <person name="Letendre F."/>
            <person name="LeVine R."/>
            <person name="Lipovsky A."/>
            <person name="Liu X."/>
            <person name="Liu J."/>
            <person name="Liu S."/>
            <person name="Lokyitsang T."/>
            <person name="Lokyitsang Y."/>
            <person name="Lubonja R."/>
            <person name="Lui A."/>
            <person name="MacDonald P."/>
            <person name="Magnisalis V."/>
            <person name="Maru K."/>
            <person name="Matthews C."/>
            <person name="McCusker W."/>
            <person name="McDonough S."/>
            <person name="Mehta T."/>
            <person name="Meldrim J."/>
            <person name="Meneus L."/>
            <person name="Mihai O."/>
            <person name="Mihalev A."/>
            <person name="Mihova T."/>
            <person name="Mittelman R."/>
            <person name="Mlenga V."/>
            <person name="Montmayeur A."/>
            <person name="Mulrain L."/>
            <person name="Navidi A."/>
            <person name="Naylor J."/>
            <person name="Negash T."/>
            <person name="Nguyen T."/>
            <person name="Nguyen N."/>
            <person name="Nicol R."/>
            <person name="Norbu C."/>
            <person name="Norbu N."/>
            <person name="Novod N."/>
            <person name="O'Neill B."/>
            <person name="Osman S."/>
            <person name="Markiewicz E."/>
            <person name="Oyono O.L."/>
            <person name="Patti C."/>
            <person name="Phunkhang P."/>
            <person name="Pierre F."/>
            <person name="Priest M."/>
            <person name="Raghuraman S."/>
            <person name="Rege F."/>
            <person name="Reyes R."/>
            <person name="Rise C."/>
            <person name="Rogov P."/>
            <person name="Ross K."/>
            <person name="Ryan E."/>
            <person name="Settipalli S."/>
            <person name="Shea T."/>
            <person name="Sherpa N."/>
            <person name="Shi L."/>
            <person name="Shih D."/>
            <person name="Sparrow T."/>
            <person name="Spaulding J."/>
            <person name="Stalker J."/>
            <person name="Stange-Thomann N."/>
            <person name="Stavropoulos S."/>
            <person name="Stone C."/>
            <person name="Strader C."/>
            <person name="Tesfaye S."/>
            <person name="Thomson T."/>
            <person name="Thoulutsang Y."/>
            <person name="Thoulutsang D."/>
            <person name="Topham K."/>
            <person name="Topping I."/>
            <person name="Tsamla T."/>
            <person name="Vassiliev H."/>
            <person name="Vo A."/>
            <person name="Wangchuk T."/>
            <person name="Wangdi T."/>
            <person name="Weiand M."/>
            <person name="Wilkinson J."/>
            <person name="Wilson A."/>
            <person name="Yadav S."/>
            <person name="Young G."/>
            <person name="Yu Q."/>
            <person name="Zembek L."/>
            <person name="Zhong D."/>
            <person name="Zimmer A."/>
            <person name="Zwirko Z."/>
            <person name="Jaffe D.B."/>
            <person name="Alvarez P."/>
            <person name="Brockman W."/>
            <person name="Butler J."/>
            <person name="Chin C."/>
            <person name="Gnerre S."/>
            <person name="Grabherr M."/>
            <person name="Kleber M."/>
            <person name="Mauceli E."/>
            <person name="MacCallum I."/>
        </authorList>
    </citation>
    <scope>NUCLEOTIDE SEQUENCE [LARGE SCALE GENOMIC DNA]</scope>
    <source>
        <strain evidence="4">Tucson 15010-1051.87</strain>
    </source>
</reference>
<feature type="region of interest" description="Disordered" evidence="1">
    <location>
        <begin position="278"/>
        <end position="316"/>
    </location>
</feature>
<dbReference type="Pfam" id="PF03103">
    <property type="entry name" value="DUF243"/>
    <property type="match status" value="1"/>
</dbReference>
<dbReference type="PANTHER" id="PTHR31927">
    <property type="entry name" value="FI07246P-RELATED-RELATED"/>
    <property type="match status" value="1"/>
</dbReference>
<keyword evidence="4" id="KW-1185">Reference proteome</keyword>
<feature type="domain" description="DUF243" evidence="2">
    <location>
        <begin position="49"/>
        <end position="151"/>
    </location>
</feature>
<proteinExistence type="predicted"/>
<evidence type="ECO:0000259" key="2">
    <source>
        <dbReference type="SMART" id="SM00690"/>
    </source>
</evidence>
<name>B4MC34_DROVI</name>
<dbReference type="eggNOG" id="ENOG502T9ZS">
    <property type="taxonomic scope" value="Eukaryota"/>
</dbReference>
<dbReference type="OrthoDB" id="7858756at2759"/>
<dbReference type="FunCoup" id="B4MC34">
    <property type="interactions" value="46"/>
</dbReference>
<dbReference type="GO" id="GO:0008010">
    <property type="term" value="F:structural constituent of chitin-based larval cuticle"/>
    <property type="evidence" value="ECO:0007669"/>
    <property type="project" value="TreeGrafter"/>
</dbReference>
<dbReference type="SMART" id="SM00690">
    <property type="entry name" value="DM5"/>
    <property type="match status" value="1"/>
</dbReference>
<dbReference type="Proteomes" id="UP000008792">
    <property type="component" value="Unassembled WGS sequence"/>
</dbReference>
<dbReference type="GO" id="GO:0040003">
    <property type="term" value="P:chitin-based cuticle development"/>
    <property type="evidence" value="ECO:0007669"/>
    <property type="project" value="TreeGrafter"/>
</dbReference>
<feature type="region of interest" description="Disordered" evidence="1">
    <location>
        <begin position="208"/>
        <end position="248"/>
    </location>
</feature>
<dbReference type="InParanoid" id="B4MC34"/>
<dbReference type="HOGENOM" id="CLU_855969_0_0_1"/>